<dbReference type="GO" id="GO:0032968">
    <property type="term" value="P:positive regulation of transcription elongation by RNA polymerase II"/>
    <property type="evidence" value="ECO:0007669"/>
    <property type="project" value="TreeGrafter"/>
</dbReference>
<evidence type="ECO:0000313" key="2">
    <source>
        <dbReference type="EMBL" id="KAL0416013.1"/>
    </source>
</evidence>
<proteinExistence type="predicted"/>
<dbReference type="PANTHER" id="PTHR23146:SF0">
    <property type="entry name" value="RNA POLYMERASE-ASSOCIATED PROTEIN LEO1"/>
    <property type="match status" value="1"/>
</dbReference>
<accession>A0AAW2UHF5</accession>
<feature type="compositionally biased region" description="Basic and acidic residues" evidence="1">
    <location>
        <begin position="49"/>
        <end position="66"/>
    </location>
</feature>
<dbReference type="AlphaFoldDB" id="A0AAW2UHF5"/>
<dbReference type="PANTHER" id="PTHR23146">
    <property type="entry name" value="LEO1 PROTEIN"/>
    <property type="match status" value="1"/>
</dbReference>
<sequence length="204" mass="22848">MCLWSRCFVFRYRSLENEKGKNPALSSAAVIHEVFGDSGDDEPEEYAAHDWINEKNKSPKDKKNYADESQVENIIPDEDAVRESEEEGTKTKLKGKAVVPPVGSPPAASEIPLRFPSLRPNQMVTINFSSVIGIDPNQFDPATYLEDDFYVTDASGVSRRIPPTNIIRWREVMNPDGTTSAHALSQNYQYFALSQVESHHAGMN</sequence>
<dbReference type="EMBL" id="JACGWN010000012">
    <property type="protein sequence ID" value="KAL0416013.1"/>
    <property type="molecule type" value="Genomic_DNA"/>
</dbReference>
<gene>
    <name evidence="2" type="ORF">Slati_3433200</name>
</gene>
<reference evidence="2" key="1">
    <citation type="submission" date="2020-06" db="EMBL/GenBank/DDBJ databases">
        <authorList>
            <person name="Li T."/>
            <person name="Hu X."/>
            <person name="Zhang T."/>
            <person name="Song X."/>
            <person name="Zhang H."/>
            <person name="Dai N."/>
            <person name="Sheng W."/>
            <person name="Hou X."/>
            <person name="Wei L."/>
        </authorList>
    </citation>
    <scope>NUCLEOTIDE SEQUENCE</scope>
    <source>
        <strain evidence="2">KEN1</strain>
        <tissue evidence="2">Leaf</tissue>
    </source>
</reference>
<dbReference type="GO" id="GO:1990269">
    <property type="term" value="F:RNA polymerase II C-terminal domain phosphoserine binding"/>
    <property type="evidence" value="ECO:0007669"/>
    <property type="project" value="TreeGrafter"/>
</dbReference>
<evidence type="ECO:0000256" key="1">
    <source>
        <dbReference type="SAM" id="MobiDB-lite"/>
    </source>
</evidence>
<organism evidence="2">
    <name type="scientific">Sesamum latifolium</name>
    <dbReference type="NCBI Taxonomy" id="2727402"/>
    <lineage>
        <taxon>Eukaryota</taxon>
        <taxon>Viridiplantae</taxon>
        <taxon>Streptophyta</taxon>
        <taxon>Embryophyta</taxon>
        <taxon>Tracheophyta</taxon>
        <taxon>Spermatophyta</taxon>
        <taxon>Magnoliopsida</taxon>
        <taxon>eudicotyledons</taxon>
        <taxon>Gunneridae</taxon>
        <taxon>Pentapetalae</taxon>
        <taxon>asterids</taxon>
        <taxon>lamiids</taxon>
        <taxon>Lamiales</taxon>
        <taxon>Pedaliaceae</taxon>
        <taxon>Sesamum</taxon>
    </lineage>
</organism>
<protein>
    <submittedName>
        <fullName evidence="2">Uncharacterized protein</fullName>
    </submittedName>
</protein>
<feature type="compositionally biased region" description="Basic and acidic residues" evidence="1">
    <location>
        <begin position="79"/>
        <end position="90"/>
    </location>
</feature>
<dbReference type="GO" id="GO:0006368">
    <property type="term" value="P:transcription elongation by RNA polymerase II"/>
    <property type="evidence" value="ECO:0007669"/>
    <property type="project" value="InterPro"/>
</dbReference>
<reference evidence="2" key="2">
    <citation type="journal article" date="2024" name="Plant">
        <title>Genomic evolution and insights into agronomic trait innovations of Sesamum species.</title>
        <authorList>
            <person name="Miao H."/>
            <person name="Wang L."/>
            <person name="Qu L."/>
            <person name="Liu H."/>
            <person name="Sun Y."/>
            <person name="Le M."/>
            <person name="Wang Q."/>
            <person name="Wei S."/>
            <person name="Zheng Y."/>
            <person name="Lin W."/>
            <person name="Duan Y."/>
            <person name="Cao H."/>
            <person name="Xiong S."/>
            <person name="Wang X."/>
            <person name="Wei L."/>
            <person name="Li C."/>
            <person name="Ma Q."/>
            <person name="Ju M."/>
            <person name="Zhao R."/>
            <person name="Li G."/>
            <person name="Mu C."/>
            <person name="Tian Q."/>
            <person name="Mei H."/>
            <person name="Zhang T."/>
            <person name="Gao T."/>
            <person name="Zhang H."/>
        </authorList>
    </citation>
    <scope>NUCLEOTIDE SEQUENCE</scope>
    <source>
        <strain evidence="2">KEN1</strain>
    </source>
</reference>
<feature type="region of interest" description="Disordered" evidence="1">
    <location>
        <begin position="49"/>
        <end position="106"/>
    </location>
</feature>
<comment type="caution">
    <text evidence="2">The sequence shown here is derived from an EMBL/GenBank/DDBJ whole genome shotgun (WGS) entry which is preliminary data.</text>
</comment>
<name>A0AAW2UHF5_9LAMI</name>
<dbReference type="InterPro" id="IPR007149">
    <property type="entry name" value="Leo1"/>
</dbReference>
<feature type="compositionally biased region" description="Low complexity" evidence="1">
    <location>
        <begin position="96"/>
        <end position="106"/>
    </location>
</feature>
<dbReference type="GO" id="GO:0016593">
    <property type="term" value="C:Cdc73/Paf1 complex"/>
    <property type="evidence" value="ECO:0007669"/>
    <property type="project" value="InterPro"/>
</dbReference>